<keyword evidence="3" id="KW-0472">Membrane</keyword>
<dbReference type="EMBL" id="MIGC01005795">
    <property type="protein sequence ID" value="PHJ16584.1"/>
    <property type="molecule type" value="Genomic_DNA"/>
</dbReference>
<evidence type="ECO:0000256" key="1">
    <source>
        <dbReference type="SAM" id="MobiDB-lite"/>
    </source>
</evidence>
<feature type="signal peptide" evidence="2">
    <location>
        <begin position="1"/>
        <end position="25"/>
    </location>
</feature>
<protein>
    <submittedName>
        <fullName evidence="3">Transmembrane protein</fullName>
    </submittedName>
</protein>
<dbReference type="Proteomes" id="UP000221165">
    <property type="component" value="Unassembled WGS sequence"/>
</dbReference>
<reference evidence="3 4" key="1">
    <citation type="journal article" date="2017" name="Int. J. Parasitol.">
        <title>The genome of the protozoan parasite Cystoisospora suis and a reverse vaccinology approach to identify vaccine candidates.</title>
        <authorList>
            <person name="Palmieri N."/>
            <person name="Shrestha A."/>
            <person name="Ruttkowski B."/>
            <person name="Beck T."/>
            <person name="Vogl C."/>
            <person name="Tomley F."/>
            <person name="Blake D.P."/>
            <person name="Joachim A."/>
        </authorList>
    </citation>
    <scope>NUCLEOTIDE SEQUENCE [LARGE SCALE GENOMIC DNA]</scope>
    <source>
        <strain evidence="3 4">Wien I</strain>
    </source>
</reference>
<feature type="region of interest" description="Disordered" evidence="1">
    <location>
        <begin position="235"/>
        <end position="254"/>
    </location>
</feature>
<dbReference type="AlphaFoldDB" id="A0A2C6KJJ7"/>
<dbReference type="RefSeq" id="XP_067918311.1">
    <property type="nucleotide sequence ID" value="XM_068069715.1"/>
</dbReference>
<keyword evidence="3" id="KW-0812">Transmembrane</keyword>
<accession>A0A2C6KJJ7</accession>
<evidence type="ECO:0000313" key="4">
    <source>
        <dbReference type="Proteomes" id="UP000221165"/>
    </source>
</evidence>
<name>A0A2C6KJJ7_9APIC</name>
<organism evidence="3 4">
    <name type="scientific">Cystoisospora suis</name>
    <dbReference type="NCBI Taxonomy" id="483139"/>
    <lineage>
        <taxon>Eukaryota</taxon>
        <taxon>Sar</taxon>
        <taxon>Alveolata</taxon>
        <taxon>Apicomplexa</taxon>
        <taxon>Conoidasida</taxon>
        <taxon>Coccidia</taxon>
        <taxon>Eucoccidiorida</taxon>
        <taxon>Eimeriorina</taxon>
        <taxon>Sarcocystidae</taxon>
        <taxon>Cystoisospora</taxon>
    </lineage>
</organism>
<gene>
    <name evidence="3" type="ORF">CSUI_009602</name>
</gene>
<feature type="chain" id="PRO_5013084231" evidence="2">
    <location>
        <begin position="26"/>
        <end position="254"/>
    </location>
</feature>
<proteinExistence type="predicted"/>
<feature type="compositionally biased region" description="Basic and acidic residues" evidence="1">
    <location>
        <begin position="235"/>
        <end position="245"/>
    </location>
</feature>
<keyword evidence="4" id="KW-1185">Reference proteome</keyword>
<keyword evidence="2" id="KW-0732">Signal</keyword>
<dbReference type="GeneID" id="94432926"/>
<evidence type="ECO:0000256" key="2">
    <source>
        <dbReference type="SAM" id="SignalP"/>
    </source>
</evidence>
<sequence>MAAQGIKMFLVICLLPTALVSLLLPRHIPGRPQRRDLSPASFAFLFLAVTAAKQLPSPQTSGSRREGKDEGLRVEEFLRADDPAHIQKLTQSFQASVSVPELSAFVSLRFFSPSFRTSGSCSSRKEASLLTASLCRAVQERLVSSLKEASGDIEASSLRVYLLLRARTLLGCHFKVPRVRLATVAWPCPLCRPGVLFVFPRQPQMRNCLAGHLRFSGSKKLVRAVELQMKKLPETRDSRNQCKRREMSRRKVIS</sequence>
<dbReference type="VEuPathDB" id="ToxoDB:CSUI_009602"/>
<comment type="caution">
    <text evidence="3">The sequence shown here is derived from an EMBL/GenBank/DDBJ whole genome shotgun (WGS) entry which is preliminary data.</text>
</comment>
<evidence type="ECO:0000313" key="3">
    <source>
        <dbReference type="EMBL" id="PHJ16584.1"/>
    </source>
</evidence>